<accession>A0A1G6GX89</accession>
<keyword evidence="1" id="KW-1133">Transmembrane helix</keyword>
<evidence type="ECO:0000313" key="2">
    <source>
        <dbReference type="EMBL" id="SDB86680.1"/>
    </source>
</evidence>
<keyword evidence="1" id="KW-0472">Membrane</keyword>
<feature type="transmembrane region" description="Helical" evidence="1">
    <location>
        <begin position="256"/>
        <end position="277"/>
    </location>
</feature>
<name>A0A1G6GX89_9BACI</name>
<feature type="transmembrane region" description="Helical" evidence="1">
    <location>
        <begin position="184"/>
        <end position="210"/>
    </location>
</feature>
<organism evidence="2 3">
    <name type="scientific">Pelagirhabdus alkalitolerans</name>
    <dbReference type="NCBI Taxonomy" id="1612202"/>
    <lineage>
        <taxon>Bacteria</taxon>
        <taxon>Bacillati</taxon>
        <taxon>Bacillota</taxon>
        <taxon>Bacilli</taxon>
        <taxon>Bacillales</taxon>
        <taxon>Bacillaceae</taxon>
        <taxon>Pelagirhabdus</taxon>
    </lineage>
</organism>
<dbReference type="OrthoDB" id="2965879at2"/>
<evidence type="ECO:0000256" key="1">
    <source>
        <dbReference type="SAM" id="Phobius"/>
    </source>
</evidence>
<feature type="transmembrane region" description="Helical" evidence="1">
    <location>
        <begin position="111"/>
        <end position="129"/>
    </location>
</feature>
<gene>
    <name evidence="2" type="ORF">SAMN05421734_1027</name>
</gene>
<evidence type="ECO:0008006" key="4">
    <source>
        <dbReference type="Google" id="ProtNLM"/>
    </source>
</evidence>
<keyword evidence="1" id="KW-0812">Transmembrane</keyword>
<dbReference type="STRING" id="1612202.SAMN05421734_1027"/>
<dbReference type="RefSeq" id="WP_090792609.1">
    <property type="nucleotide sequence ID" value="NZ_FMYI01000002.1"/>
</dbReference>
<dbReference type="AlphaFoldDB" id="A0A1G6GX89"/>
<keyword evidence="3" id="KW-1185">Reference proteome</keyword>
<evidence type="ECO:0000313" key="3">
    <source>
        <dbReference type="Proteomes" id="UP000242949"/>
    </source>
</evidence>
<sequence>MMIKSMAFSILESLMLLPVVIWIYTLLPTDQFLAESLLITFGSYVLGVFLGWFIQKWFLRILFTLIVMFGLSIYMFDSFGIESMIIGIVMFSFIIRATVYANENARYTLPVMLIWAIGLPSYFLSYFFYMDSAYQSVQNVLNVSAIVLVFFLLFLTNADHLKQATLAKEQSQTVDQSIKRHNKFYIILTFIVVLLITRFNFVSAIIVGALRGVFNLLSLISPTGDDEGVGEMPAQPELELGEAQEPSMFASFIDSLLRIVVGIAIVLFVLFLVYLFIKKAPRLSRRLFNFVNYWIKRLLRIKDGESFQETEGYRDEIESVFNLEESIKSTKEKLKKRFSRQVKWHDLSNRQKVRRLFIEYKGKAGKQGQTYHNHETANEYLLRTKGLVLTGDFTSELLRLYNQARYSSHDVESVEAIYNQLKQLD</sequence>
<proteinExistence type="predicted"/>
<feature type="transmembrane region" description="Helical" evidence="1">
    <location>
        <begin position="141"/>
        <end position="158"/>
    </location>
</feature>
<feature type="transmembrane region" description="Helical" evidence="1">
    <location>
        <begin position="32"/>
        <end position="50"/>
    </location>
</feature>
<feature type="transmembrane region" description="Helical" evidence="1">
    <location>
        <begin position="7"/>
        <end position="26"/>
    </location>
</feature>
<feature type="transmembrane region" description="Helical" evidence="1">
    <location>
        <begin position="57"/>
        <end position="75"/>
    </location>
</feature>
<dbReference type="EMBL" id="FMYI01000002">
    <property type="protein sequence ID" value="SDB86680.1"/>
    <property type="molecule type" value="Genomic_DNA"/>
</dbReference>
<protein>
    <recommendedName>
        <fullName evidence="4">DUF4129 domain-containing protein</fullName>
    </recommendedName>
</protein>
<feature type="transmembrane region" description="Helical" evidence="1">
    <location>
        <begin position="81"/>
        <end position="99"/>
    </location>
</feature>
<dbReference type="Proteomes" id="UP000242949">
    <property type="component" value="Unassembled WGS sequence"/>
</dbReference>
<reference evidence="3" key="1">
    <citation type="submission" date="2016-09" db="EMBL/GenBank/DDBJ databases">
        <authorList>
            <person name="Varghese N."/>
            <person name="Submissions S."/>
        </authorList>
    </citation>
    <scope>NUCLEOTIDE SEQUENCE [LARGE SCALE GENOMIC DNA]</scope>
    <source>
        <strain evidence="3">S5</strain>
    </source>
</reference>